<proteinExistence type="predicted"/>
<organism evidence="3 4">
    <name type="scientific">Emydomyces testavorans</name>
    <dbReference type="NCBI Taxonomy" id="2070801"/>
    <lineage>
        <taxon>Eukaryota</taxon>
        <taxon>Fungi</taxon>
        <taxon>Dikarya</taxon>
        <taxon>Ascomycota</taxon>
        <taxon>Pezizomycotina</taxon>
        <taxon>Eurotiomycetes</taxon>
        <taxon>Eurotiomycetidae</taxon>
        <taxon>Onygenales</taxon>
        <taxon>Nannizziopsiaceae</taxon>
        <taxon>Emydomyces</taxon>
    </lineage>
</organism>
<feature type="compositionally biased region" description="Basic and acidic residues" evidence="1">
    <location>
        <begin position="368"/>
        <end position="377"/>
    </location>
</feature>
<feature type="region of interest" description="Disordered" evidence="1">
    <location>
        <begin position="286"/>
        <end position="339"/>
    </location>
</feature>
<feature type="compositionally biased region" description="Basic and acidic residues" evidence="1">
    <location>
        <begin position="449"/>
        <end position="464"/>
    </location>
</feature>
<feature type="compositionally biased region" description="Polar residues" evidence="1">
    <location>
        <begin position="95"/>
        <end position="108"/>
    </location>
</feature>
<feature type="compositionally biased region" description="Polar residues" evidence="1">
    <location>
        <begin position="483"/>
        <end position="494"/>
    </location>
</feature>
<dbReference type="PANTHER" id="PTHR36223">
    <property type="entry name" value="BETA-LACTAMASE-TYPE TRANSPEPTIDASE FOLD DOMAIN CONTAINING PROTEIN"/>
    <property type="match status" value="1"/>
</dbReference>
<evidence type="ECO:0000259" key="2">
    <source>
        <dbReference type="Pfam" id="PF25534"/>
    </source>
</evidence>
<feature type="compositionally biased region" description="Acidic residues" evidence="1">
    <location>
        <begin position="245"/>
        <end position="263"/>
    </location>
</feature>
<dbReference type="EMBL" id="CP120627">
    <property type="protein sequence ID" value="WEW55125.1"/>
    <property type="molecule type" value="Genomic_DNA"/>
</dbReference>
<feature type="region of interest" description="Disordered" evidence="1">
    <location>
        <begin position="186"/>
        <end position="265"/>
    </location>
</feature>
<feature type="compositionally biased region" description="Basic residues" evidence="1">
    <location>
        <begin position="412"/>
        <end position="421"/>
    </location>
</feature>
<feature type="compositionally biased region" description="Acidic residues" evidence="1">
    <location>
        <begin position="426"/>
        <end position="438"/>
    </location>
</feature>
<feature type="region of interest" description="Disordered" evidence="1">
    <location>
        <begin position="363"/>
        <end position="530"/>
    </location>
</feature>
<dbReference type="PANTHER" id="PTHR36223:SF5">
    <property type="entry name" value="BETA-LACTAMASE-TYPE TRANSPEPTIDASE FOLD DOMAIN CONTAINING PROTEIN"/>
    <property type="match status" value="1"/>
</dbReference>
<feature type="compositionally biased region" description="Basic and acidic residues" evidence="1">
    <location>
        <begin position="220"/>
        <end position="230"/>
    </location>
</feature>
<feature type="region of interest" description="Disordered" evidence="1">
    <location>
        <begin position="69"/>
        <end position="108"/>
    </location>
</feature>
<keyword evidence="4" id="KW-1185">Reference proteome</keyword>
<evidence type="ECO:0000256" key="1">
    <source>
        <dbReference type="SAM" id="MobiDB-lite"/>
    </source>
</evidence>
<evidence type="ECO:0000313" key="4">
    <source>
        <dbReference type="Proteomes" id="UP001219355"/>
    </source>
</evidence>
<feature type="compositionally biased region" description="Basic and acidic residues" evidence="1">
    <location>
        <begin position="201"/>
        <end position="212"/>
    </location>
</feature>
<feature type="region of interest" description="Disordered" evidence="1">
    <location>
        <begin position="569"/>
        <end position="609"/>
    </location>
</feature>
<gene>
    <name evidence="3" type="ORF">PRK78_000553</name>
</gene>
<dbReference type="Proteomes" id="UP001219355">
    <property type="component" value="Chromosome 1"/>
</dbReference>
<accession>A0AAF0DBC5</accession>
<name>A0AAF0DBC5_9EURO</name>
<feature type="domain" description="DUF7918" evidence="2">
    <location>
        <begin position="253"/>
        <end position="365"/>
    </location>
</feature>
<feature type="compositionally biased region" description="Polar residues" evidence="1">
    <location>
        <begin position="575"/>
        <end position="590"/>
    </location>
</feature>
<evidence type="ECO:0000313" key="3">
    <source>
        <dbReference type="EMBL" id="WEW55125.1"/>
    </source>
</evidence>
<dbReference type="AlphaFoldDB" id="A0AAF0DBC5"/>
<protein>
    <recommendedName>
        <fullName evidence="2">DUF7918 domain-containing protein</fullName>
    </recommendedName>
</protein>
<reference evidence="3" key="1">
    <citation type="submission" date="2023-03" db="EMBL/GenBank/DDBJ databases">
        <title>Emydomyces testavorans Genome Sequence.</title>
        <authorList>
            <person name="Hoyer L."/>
        </authorList>
    </citation>
    <scope>NUCLEOTIDE SEQUENCE</scope>
    <source>
        <strain evidence="3">16-2883</strain>
    </source>
</reference>
<dbReference type="InterPro" id="IPR057678">
    <property type="entry name" value="DUF7918"/>
</dbReference>
<feature type="compositionally biased region" description="Basic residues" evidence="1">
    <location>
        <begin position="188"/>
        <end position="200"/>
    </location>
</feature>
<dbReference type="Pfam" id="PF25534">
    <property type="entry name" value="DUF7918"/>
    <property type="match status" value="1"/>
</dbReference>
<sequence>MPCFKGLAVSIHTPSGPLPEYSVQRQSRASRIACYIPVPPPKIPDSWSGKPEQSTFAISITLLTPGMKVPYSAPKPAPDNPHPKPKSVGGLPGEPTTSTSISPYQPLTASPNETIAAYIYFDGRQKEEVATLLRRGEETWVNSRWVSIPQSEGGGLAEREFLFREVELERWLNGLDLEGTDTAEKVERRRQKMEKRRKRKEVREAARQKEGAGEETGMDLDDRKPKKGNDVLKYGGNAESPVENLSDEAETYSSDNDSDDDPIPETTGQIKVALFRVLASGEIKRGEYSPQFDAHDDDEDSQGTSGRGNDANIDHTTSFAKPKSLDPKSISTQTVTGIDPTDRPYAIFTFMYRGERQLQKMGILKSSKAQEKDTEKAARRKSGQTDFSKIGPLKPGGGAGFLNFRDGENKVRNSRKKHRKGSASDMDSDDDDDDDDFESIIGKAEDEENKEKSKSLLSPEDAKYQGELAEGVRQIKLKRQHSSEPNSDVGSNADATRASKSATPAPRSTPPAPVKQDTTPPSDHLTSKESILSSLDEALIGSPLKKQRASLSSADDLLRQRLGSNISSGIHEAMGTSSASQEVNNGTTSAAAVHMESDQKPSAIEEEEL</sequence>